<dbReference type="AlphaFoldDB" id="A0A1H7CY54"/>
<sequence length="510" mass="52686">MRRSLLAGLLVVLVAATGCTRGGADRPGAAEHVVAGQRLTENELHYGQAPRPHPKVTYQPDVVLVEAGAEAVRSVTVDGLTWTLDAAARGVSELTPGKVMFITSRGVGRVVAAGDAGDTRTVTIAPVELTDVIRDGEFASDQPVPIDEPIAYSAEGALWTDHDAVTAASPPSPGVRPAAFTGSPTAGAAAALPAVRRAPASPAPERVEMPRPSVGGKPVSANGFTTRPRCCRGGVGADITYDDGQIRFVASVMLAMQSPSARFRLAVSGGGISVAELQVYGGGGLDISIKGASTVGTDRQLDRRFTIPVDFTVPVGLVLGIPFTLSVSQEVLVKTAFSAKDGNLSAAGSYDLRGTLGFGYRDGGWGVHRPAGPVMRSSLVDSVKGISVGANGVVLAYKTTFTLGIGALGFKAGLHLGFSVSTGVARGSALAQFFPVAPGTRSIHCRGASLSIYLTYSVGYVIPEPVVKVVNFFLRIFQARPIASSGGIPKPPGRVKLFKKEQYEPAGCAA</sequence>
<dbReference type="Proteomes" id="UP000198707">
    <property type="component" value="Unassembled WGS sequence"/>
</dbReference>
<dbReference type="EMBL" id="FNYV01000011">
    <property type="protein sequence ID" value="SEJ94426.1"/>
    <property type="molecule type" value="Genomic_DNA"/>
</dbReference>
<proteinExistence type="predicted"/>
<protein>
    <submittedName>
        <fullName evidence="2">Uncharacterized protein</fullName>
    </submittedName>
</protein>
<gene>
    <name evidence="2" type="ORF">SAMN05443287_11128</name>
</gene>
<feature type="region of interest" description="Disordered" evidence="1">
    <location>
        <begin position="200"/>
        <end position="221"/>
    </location>
</feature>
<accession>A0A1H7CY54</accession>
<reference evidence="3" key="1">
    <citation type="submission" date="2016-10" db="EMBL/GenBank/DDBJ databases">
        <authorList>
            <person name="Varghese N."/>
            <person name="Submissions S."/>
        </authorList>
    </citation>
    <scope>NUCLEOTIDE SEQUENCE [LARGE SCALE GENOMIC DNA]</scope>
    <source>
        <strain evidence="3">CGMCC 4.7038</strain>
    </source>
</reference>
<name>A0A1H7CY54_9ACTN</name>
<organism evidence="2 3">
    <name type="scientific">Micromonospora phaseoli</name>
    <dbReference type="NCBI Taxonomy" id="1144548"/>
    <lineage>
        <taxon>Bacteria</taxon>
        <taxon>Bacillati</taxon>
        <taxon>Actinomycetota</taxon>
        <taxon>Actinomycetes</taxon>
        <taxon>Micromonosporales</taxon>
        <taxon>Micromonosporaceae</taxon>
        <taxon>Micromonospora</taxon>
    </lineage>
</organism>
<evidence type="ECO:0000256" key="1">
    <source>
        <dbReference type="SAM" id="MobiDB-lite"/>
    </source>
</evidence>
<dbReference type="OrthoDB" id="3956200at2"/>
<evidence type="ECO:0000313" key="2">
    <source>
        <dbReference type="EMBL" id="SEJ94426.1"/>
    </source>
</evidence>
<evidence type="ECO:0000313" key="3">
    <source>
        <dbReference type="Proteomes" id="UP000198707"/>
    </source>
</evidence>
<dbReference type="PROSITE" id="PS51257">
    <property type="entry name" value="PROKAR_LIPOPROTEIN"/>
    <property type="match status" value="1"/>
</dbReference>
<keyword evidence="3" id="KW-1185">Reference proteome</keyword>
<dbReference type="RefSeq" id="WP_092382298.1">
    <property type="nucleotide sequence ID" value="NZ_BOPI01000060.1"/>
</dbReference>